<dbReference type="InterPro" id="IPR027417">
    <property type="entry name" value="P-loop_NTPase"/>
</dbReference>
<dbReference type="AlphaFoldDB" id="A0A1H4T3R8"/>
<proteinExistence type="predicted"/>
<feature type="compositionally biased region" description="Basic and acidic residues" evidence="2">
    <location>
        <begin position="278"/>
        <end position="287"/>
    </location>
</feature>
<feature type="compositionally biased region" description="Basic and acidic residues" evidence="2">
    <location>
        <begin position="423"/>
        <end position="475"/>
    </location>
</feature>
<protein>
    <submittedName>
        <fullName evidence="4">Cellulose synthase operon protein YhjQ</fullName>
    </submittedName>
</protein>
<feature type="compositionally biased region" description="Basic and acidic residues" evidence="2">
    <location>
        <begin position="485"/>
        <end position="542"/>
    </location>
</feature>
<sequence length="1004" mass="111453">MDEFAINPTDVEELVPEPETPEDVAVLYTWANVHGGKYRDFSASRREYRAQQRHRMVEAQRQAELEAARESEEKAARELEAAHQLGIAAGKTALPSAEAEEIRLRAEERAGQERLAAQKHVQTAEDLRLALEEAEREMEEARRRAEEQAARYAEADARWRAQQRGMAEVVPGEINDPYYFAGPLDPGAFAPGKGVRSSMPRRISSERRIVDSYYRARGESNPEGNPRRGDVRRDDEAIGLFEAGGRISSGHRPIYREAASQPPIEHSGNHPETQPRPAADRGERDVDASQDSASGNVPSPDARSRSRESASDVLARTTRRPRANGEAPMAGEYSDYASRSFEADGRNASAYTPSPEPRRQIESDDSVDFRPAGAEPGRPAGVELPRDLAGVSNNAGFEETAPRPARTHYDDRPQTSLLPPQPAREELARREDRPAWLGRDARPSDKDVTPQGFREADEREIEGRRRERDAFEEFLSRTADLTPRSTDDRPARSAYVERDEVRDDRREARADTRPTPDREGLREEEELPIRRNDNLQDDFAERRASVDRLPAIPERGAYREKSGELPVVRSAQRTSPTAAYEIPGVREVPVPRETISPRETGSLPTSEFPFGATSRPDGEIAWPRSERRRFPRSSGSHGIATQLSDSREYRAAARASELEEKIDRSRLQSARREVDLREDSRQDPAGGVYVSGPTAPAGFPASAGMPAPRATDTLQRSQERVAARWFALKGLMGSNTEAVPDALSQARPVTETSAPMLSIVALSGGVGKTSLVATLGRALSSVGERVLLADTTAHGLLPYYFGARELRPDVVRTFSPPPGSIDAPVYMVNYQTDRLATDDAGQVNLVEEIGRHSKGTQRVLLDVNGSSAWLVRRLARLNSAVLVPITPDMNSVLSIQNVERFFGGTQDSEGRPVSPYYVLNQFDASLPLHLDVREVLRQQLGNRLLPVMIRRSQSVSEALAEGMTVIDYAPESAVTEDYIQLAEWVRHLAAPASIGLRRMRWSER</sequence>
<feature type="compositionally biased region" description="Basic and acidic residues" evidence="2">
    <location>
        <begin position="203"/>
        <end position="236"/>
    </location>
</feature>
<dbReference type="EMBL" id="FNSD01000001">
    <property type="protein sequence ID" value="SEC51062.1"/>
    <property type="molecule type" value="Genomic_DNA"/>
</dbReference>
<feature type="region of interest" description="Disordered" evidence="2">
    <location>
        <begin position="190"/>
        <end position="542"/>
    </location>
</feature>
<dbReference type="Pfam" id="PF01656">
    <property type="entry name" value="CbiA"/>
    <property type="match status" value="1"/>
</dbReference>
<dbReference type="PANTHER" id="PTHR13696">
    <property type="entry name" value="P-LOOP CONTAINING NUCLEOSIDE TRIPHOSPHATE HYDROLASE"/>
    <property type="match status" value="1"/>
</dbReference>
<gene>
    <name evidence="4" type="ORF">SAMN05443244_3638</name>
</gene>
<dbReference type="InterPro" id="IPR050678">
    <property type="entry name" value="DNA_Partitioning_ATPase"/>
</dbReference>
<dbReference type="SUPFAM" id="SSF52540">
    <property type="entry name" value="P-loop containing nucleoside triphosphate hydrolases"/>
    <property type="match status" value="1"/>
</dbReference>
<evidence type="ECO:0000256" key="2">
    <source>
        <dbReference type="SAM" id="MobiDB-lite"/>
    </source>
</evidence>
<name>A0A1H4T3R8_9BACT</name>
<keyword evidence="1" id="KW-0175">Coiled coil</keyword>
<feature type="compositionally biased region" description="Basic and acidic residues" evidence="2">
    <location>
        <begin position="645"/>
        <end position="682"/>
    </location>
</feature>
<organism evidence="4 5">
    <name type="scientific">Terriglobus roseus</name>
    <dbReference type="NCBI Taxonomy" id="392734"/>
    <lineage>
        <taxon>Bacteria</taxon>
        <taxon>Pseudomonadati</taxon>
        <taxon>Acidobacteriota</taxon>
        <taxon>Terriglobia</taxon>
        <taxon>Terriglobales</taxon>
        <taxon>Acidobacteriaceae</taxon>
        <taxon>Terriglobus</taxon>
    </lineage>
</organism>
<evidence type="ECO:0000313" key="4">
    <source>
        <dbReference type="EMBL" id="SEC51062.1"/>
    </source>
</evidence>
<accession>A0A1H4T3R8</accession>
<dbReference type="Proteomes" id="UP000182409">
    <property type="component" value="Unassembled WGS sequence"/>
</dbReference>
<evidence type="ECO:0000256" key="1">
    <source>
        <dbReference type="SAM" id="Coils"/>
    </source>
</evidence>
<feature type="domain" description="CobQ/CobB/MinD/ParA nucleotide binding" evidence="3">
    <location>
        <begin position="758"/>
        <end position="965"/>
    </location>
</feature>
<reference evidence="4 5" key="1">
    <citation type="submission" date="2016-10" db="EMBL/GenBank/DDBJ databases">
        <authorList>
            <person name="de Groot N.N."/>
        </authorList>
    </citation>
    <scope>NUCLEOTIDE SEQUENCE [LARGE SCALE GENOMIC DNA]</scope>
    <source>
        <strain evidence="4 5">AB35.6</strain>
    </source>
</reference>
<dbReference type="PANTHER" id="PTHR13696:SF99">
    <property type="entry name" value="COBYRINIC ACID AC-DIAMIDE SYNTHASE"/>
    <property type="match status" value="1"/>
</dbReference>
<dbReference type="Gene3D" id="3.40.50.300">
    <property type="entry name" value="P-loop containing nucleotide triphosphate hydrolases"/>
    <property type="match status" value="1"/>
</dbReference>
<dbReference type="InterPro" id="IPR002586">
    <property type="entry name" value="CobQ/CobB/MinD/ParA_Nub-bd_dom"/>
</dbReference>
<evidence type="ECO:0000313" key="5">
    <source>
        <dbReference type="Proteomes" id="UP000182409"/>
    </source>
</evidence>
<feature type="region of interest" description="Disordered" evidence="2">
    <location>
        <begin position="554"/>
        <end position="689"/>
    </location>
</feature>
<dbReference type="RefSeq" id="WP_074655370.1">
    <property type="nucleotide sequence ID" value="NZ_FNSD01000001.1"/>
</dbReference>
<evidence type="ECO:0000259" key="3">
    <source>
        <dbReference type="Pfam" id="PF01656"/>
    </source>
</evidence>
<feature type="coiled-coil region" evidence="1">
    <location>
        <begin position="117"/>
        <end position="158"/>
    </location>
</feature>